<keyword evidence="4" id="KW-0067">ATP-binding</keyword>
<keyword evidence="1" id="KW-0808">Transferase</keyword>
<dbReference type="Proteomes" id="UP000295783">
    <property type="component" value="Unassembled WGS sequence"/>
</dbReference>
<keyword evidence="8" id="KW-1185">Reference proteome</keyword>
<dbReference type="AlphaFoldDB" id="A0A4V3DEZ1"/>
<evidence type="ECO:0000256" key="4">
    <source>
        <dbReference type="ARBA" id="ARBA00022840"/>
    </source>
</evidence>
<evidence type="ECO:0000313" key="7">
    <source>
        <dbReference type="EMBL" id="TDQ84031.1"/>
    </source>
</evidence>
<organism evidence="7 8">
    <name type="scientific">Dongia mobilis</name>
    <dbReference type="NCBI Taxonomy" id="578943"/>
    <lineage>
        <taxon>Bacteria</taxon>
        <taxon>Pseudomonadati</taxon>
        <taxon>Pseudomonadota</taxon>
        <taxon>Alphaproteobacteria</taxon>
        <taxon>Rhodospirillales</taxon>
        <taxon>Dongiaceae</taxon>
        <taxon>Dongia</taxon>
    </lineage>
</organism>
<dbReference type="InterPro" id="IPR025286">
    <property type="entry name" value="MOFRL_assoc_dom"/>
</dbReference>
<dbReference type="PANTHER" id="PTHR12227:SF0">
    <property type="entry name" value="GLYCERATE KINASE"/>
    <property type="match status" value="1"/>
</dbReference>
<dbReference type="Pfam" id="PF05161">
    <property type="entry name" value="MOFRL"/>
    <property type="match status" value="1"/>
</dbReference>
<dbReference type="OrthoDB" id="9766552at2"/>
<dbReference type="SUPFAM" id="SSF82544">
    <property type="entry name" value="GckA/TtuD-like"/>
    <property type="match status" value="1"/>
</dbReference>
<keyword evidence="3 7" id="KW-0418">Kinase</keyword>
<comment type="caution">
    <text evidence="7">The sequence shown here is derived from an EMBL/GenBank/DDBJ whole genome shotgun (WGS) entry which is preliminary data.</text>
</comment>
<dbReference type="InterPro" id="IPR037035">
    <property type="entry name" value="GK-like_C_sf"/>
</dbReference>
<gene>
    <name evidence="7" type="ORF">A8950_0577</name>
</gene>
<reference evidence="7 8" key="1">
    <citation type="submission" date="2019-03" db="EMBL/GenBank/DDBJ databases">
        <title>Genomic Encyclopedia of Type Strains, Phase III (KMG-III): the genomes of soil and plant-associated and newly described type strains.</title>
        <authorList>
            <person name="Whitman W."/>
        </authorList>
    </citation>
    <scope>NUCLEOTIDE SEQUENCE [LARGE SCALE GENOMIC DNA]</scope>
    <source>
        <strain evidence="7 8">CGMCC 1.7660</strain>
    </source>
</reference>
<name>A0A4V3DEZ1_9PROT</name>
<evidence type="ECO:0000313" key="8">
    <source>
        <dbReference type="Proteomes" id="UP000295783"/>
    </source>
</evidence>
<dbReference type="FunFam" id="3.40.50.10180:FF:000001">
    <property type="entry name" value="Glycerate kinase"/>
    <property type="match status" value="1"/>
</dbReference>
<evidence type="ECO:0000259" key="6">
    <source>
        <dbReference type="Pfam" id="PF13660"/>
    </source>
</evidence>
<dbReference type="GO" id="GO:0008887">
    <property type="term" value="F:glycerate kinase activity"/>
    <property type="evidence" value="ECO:0007669"/>
    <property type="project" value="InterPro"/>
</dbReference>
<proteinExistence type="predicted"/>
<keyword evidence="2" id="KW-0547">Nucleotide-binding</keyword>
<dbReference type="EMBL" id="SNYW01000006">
    <property type="protein sequence ID" value="TDQ84031.1"/>
    <property type="molecule type" value="Genomic_DNA"/>
</dbReference>
<feature type="domain" description="MOFRL" evidence="5">
    <location>
        <begin position="342"/>
        <end position="446"/>
    </location>
</feature>
<dbReference type="GO" id="GO:0005737">
    <property type="term" value="C:cytoplasm"/>
    <property type="evidence" value="ECO:0007669"/>
    <property type="project" value="TreeGrafter"/>
</dbReference>
<evidence type="ECO:0000259" key="5">
    <source>
        <dbReference type="Pfam" id="PF05161"/>
    </source>
</evidence>
<dbReference type="InterPro" id="IPR007835">
    <property type="entry name" value="MOFRL"/>
</dbReference>
<evidence type="ECO:0000256" key="1">
    <source>
        <dbReference type="ARBA" id="ARBA00022679"/>
    </source>
</evidence>
<dbReference type="InterPro" id="IPR039760">
    <property type="entry name" value="MOFRL_protein"/>
</dbReference>
<dbReference type="FunFam" id="3.40.1480.10:FF:000002">
    <property type="entry name" value="Glycerate kinase"/>
    <property type="match status" value="1"/>
</dbReference>
<dbReference type="Gene3D" id="3.40.1480.10">
    <property type="entry name" value="MOFRL domain"/>
    <property type="match status" value="1"/>
</dbReference>
<sequence length="457" mass="46983">MYPAANGRIVVARLLDRPHPRFYCAGSVQGNATVSGKQTDLLRQIFTAAITAVDPLRVLKDHLPEPPKGRTIVLGAGKAAAAMAKAVEENWRGRIDDGLVVTRYGHGLPCRHIEVVEAAHPVPDAKGQEAAQRILAKVQGLTADDLVLCLISGGGSAIMTIPGAGLTLADKQAVNKALLKSGANIAEMNCVRKHLSAIKGGRLAAAAFPARVVSLLISDVPGDDPSVIASGPTVADPTTREDALAVLKKYRIEAPAAVLDRLNDPACETPKPGDPRLALSETRMLGTPQKALEAAAAAANAAGYTPLILGDLEGEARDVALVHAGIARQVARHGQPGAAPLALISGGETTVTVRGQGRGGRNAEFLLALAVALDGHPGIHAAAGDTDGIDGTEDNAGALLTPDSIARAAIKGLSAKAMLANNDGYGFFAGLGDLIVTGPTRTNINDIRIILIDKAGS</sequence>
<accession>A0A4V3DEZ1</accession>
<dbReference type="Gene3D" id="3.40.50.10180">
    <property type="entry name" value="Glycerate kinase, MOFRL-like N-terminal domain"/>
    <property type="match status" value="1"/>
</dbReference>
<dbReference type="PANTHER" id="PTHR12227">
    <property type="entry name" value="GLYCERATE KINASE"/>
    <property type="match status" value="1"/>
</dbReference>
<protein>
    <submittedName>
        <fullName evidence="7">Glycerate 2-kinase</fullName>
    </submittedName>
</protein>
<evidence type="ECO:0000256" key="2">
    <source>
        <dbReference type="ARBA" id="ARBA00022741"/>
    </source>
</evidence>
<dbReference type="Pfam" id="PF13660">
    <property type="entry name" value="DUF4147"/>
    <property type="match status" value="1"/>
</dbReference>
<feature type="domain" description="MOFRL-associated" evidence="6">
    <location>
        <begin position="42"/>
        <end position="262"/>
    </location>
</feature>
<evidence type="ECO:0000256" key="3">
    <source>
        <dbReference type="ARBA" id="ARBA00022777"/>
    </source>
</evidence>
<dbReference type="InterPro" id="IPR038614">
    <property type="entry name" value="GK_N_sf"/>
</dbReference>
<dbReference type="GO" id="GO:0005524">
    <property type="term" value="F:ATP binding"/>
    <property type="evidence" value="ECO:0007669"/>
    <property type="project" value="UniProtKB-KW"/>
</dbReference>